<dbReference type="InterPro" id="IPR018392">
    <property type="entry name" value="LysM"/>
</dbReference>
<feature type="compositionally biased region" description="Polar residues" evidence="1">
    <location>
        <begin position="91"/>
        <end position="105"/>
    </location>
</feature>
<evidence type="ECO:0000256" key="2">
    <source>
        <dbReference type="SAM" id="SignalP"/>
    </source>
</evidence>
<dbReference type="KEGG" id="lamb:KBB96_01135"/>
<feature type="region of interest" description="Disordered" evidence="1">
    <location>
        <begin position="23"/>
        <end position="243"/>
    </location>
</feature>
<feature type="chain" id="PRO_5037294585" evidence="2">
    <location>
        <begin position="27"/>
        <end position="243"/>
    </location>
</feature>
<dbReference type="SUPFAM" id="SSF54106">
    <property type="entry name" value="LysM domain"/>
    <property type="match status" value="1"/>
</dbReference>
<evidence type="ECO:0000313" key="4">
    <source>
        <dbReference type="EMBL" id="QUE51512.1"/>
    </source>
</evidence>
<protein>
    <submittedName>
        <fullName evidence="4">LysM peptidoglycan-binding domain-containing protein</fullName>
    </submittedName>
</protein>
<gene>
    <name evidence="4" type="ORF">KBB96_01135</name>
</gene>
<dbReference type="EMBL" id="CP073100">
    <property type="protein sequence ID" value="QUE51512.1"/>
    <property type="molecule type" value="Genomic_DNA"/>
</dbReference>
<dbReference type="SMART" id="SM00257">
    <property type="entry name" value="LysM"/>
    <property type="match status" value="1"/>
</dbReference>
<dbReference type="InterPro" id="IPR036779">
    <property type="entry name" value="LysM_dom_sf"/>
</dbReference>
<feature type="signal peptide" evidence="2">
    <location>
        <begin position="1"/>
        <end position="26"/>
    </location>
</feature>
<keyword evidence="5" id="KW-1185">Reference proteome</keyword>
<feature type="compositionally biased region" description="Low complexity" evidence="1">
    <location>
        <begin position="153"/>
        <end position="199"/>
    </location>
</feature>
<dbReference type="RefSeq" id="WP_211631651.1">
    <property type="nucleotide sequence ID" value="NZ_CP073100.1"/>
</dbReference>
<organism evidence="4 5">
    <name type="scientific">Luteolibacter ambystomatis</name>
    <dbReference type="NCBI Taxonomy" id="2824561"/>
    <lineage>
        <taxon>Bacteria</taxon>
        <taxon>Pseudomonadati</taxon>
        <taxon>Verrucomicrobiota</taxon>
        <taxon>Verrucomicrobiia</taxon>
        <taxon>Verrucomicrobiales</taxon>
        <taxon>Verrucomicrobiaceae</taxon>
        <taxon>Luteolibacter</taxon>
    </lineage>
</organism>
<dbReference type="PROSITE" id="PS51782">
    <property type="entry name" value="LYSM"/>
    <property type="match status" value="1"/>
</dbReference>
<evidence type="ECO:0000256" key="1">
    <source>
        <dbReference type="SAM" id="MobiDB-lite"/>
    </source>
</evidence>
<keyword evidence="2" id="KW-0732">Signal</keyword>
<sequence>MRFPRQFSLFALLVLPFLLPSCGNRGDTASHPGSPTGPFDSRGNYREEWADKPSMWGRSKPSSPAVSDADTPTIAANEQPPDSAVPLVAGSSASAGSYNKPSSRPSRNEVEVSSRAKAREREALAAKSKSKNSSSGSRTTASTTKSKSKTPEKSTASSSKTKSKTTASSSKTTKGKETASTSKSKSSTSSTKPKAASSRYTVKKGDSLSSIASRNKTSVSALQKANGIKGTTIQPGKTLTIPK</sequence>
<name>A0A975IZN5_9BACT</name>
<accession>A0A975IZN5</accession>
<proteinExistence type="predicted"/>
<evidence type="ECO:0000259" key="3">
    <source>
        <dbReference type="PROSITE" id="PS51782"/>
    </source>
</evidence>
<feature type="compositionally biased region" description="Polar residues" evidence="1">
    <location>
        <begin position="207"/>
        <end position="237"/>
    </location>
</feature>
<dbReference type="AlphaFoldDB" id="A0A975IZN5"/>
<dbReference type="Gene3D" id="3.10.350.10">
    <property type="entry name" value="LysM domain"/>
    <property type="match status" value="1"/>
</dbReference>
<dbReference type="Proteomes" id="UP000676169">
    <property type="component" value="Chromosome"/>
</dbReference>
<feature type="domain" description="LysM" evidence="3">
    <location>
        <begin position="198"/>
        <end position="241"/>
    </location>
</feature>
<dbReference type="CDD" id="cd00118">
    <property type="entry name" value="LysM"/>
    <property type="match status" value="1"/>
</dbReference>
<dbReference type="Pfam" id="PF01476">
    <property type="entry name" value="LysM"/>
    <property type="match status" value="1"/>
</dbReference>
<reference evidence="4" key="1">
    <citation type="submission" date="2021-04" db="EMBL/GenBank/DDBJ databases">
        <title>Luteolibacter sp. 32A isolated from the skin of an Anderson's salamander (Ambystoma andersonii).</title>
        <authorList>
            <person name="Spergser J."/>
            <person name="Busse H.-J."/>
        </authorList>
    </citation>
    <scope>NUCLEOTIDE SEQUENCE</scope>
    <source>
        <strain evidence="4">32A</strain>
    </source>
</reference>
<evidence type="ECO:0000313" key="5">
    <source>
        <dbReference type="Proteomes" id="UP000676169"/>
    </source>
</evidence>
<feature type="compositionally biased region" description="Basic and acidic residues" evidence="1">
    <location>
        <begin position="106"/>
        <end position="124"/>
    </location>
</feature>
<feature type="compositionally biased region" description="Low complexity" evidence="1">
    <location>
        <begin position="125"/>
        <end position="145"/>
    </location>
</feature>